<dbReference type="Proteomes" id="UP001159405">
    <property type="component" value="Unassembled WGS sequence"/>
</dbReference>
<protein>
    <recommendedName>
        <fullName evidence="4">Alstrom syndrome protein 1</fullName>
    </recommendedName>
</protein>
<feature type="region of interest" description="Disordered" evidence="1">
    <location>
        <begin position="124"/>
        <end position="150"/>
    </location>
</feature>
<accession>A0ABN8RUU7</accession>
<evidence type="ECO:0000313" key="2">
    <source>
        <dbReference type="EMBL" id="CAH3182278.1"/>
    </source>
</evidence>
<proteinExistence type="predicted"/>
<feature type="non-terminal residue" evidence="2">
    <location>
        <position position="1"/>
    </location>
</feature>
<evidence type="ECO:0008006" key="4">
    <source>
        <dbReference type="Google" id="ProtNLM"/>
    </source>
</evidence>
<keyword evidence="3" id="KW-1185">Reference proteome</keyword>
<evidence type="ECO:0000313" key="3">
    <source>
        <dbReference type="Proteomes" id="UP001159405"/>
    </source>
</evidence>
<comment type="caution">
    <text evidence="2">The sequence shown here is derived from an EMBL/GenBank/DDBJ whole genome shotgun (WGS) entry which is preliminary data.</text>
</comment>
<sequence>TQRRTCPKTLQYKARARIRADEAFKTDIKRVRKTTEQEVVNALIRYHERRIAESKKSLKRQKRPTGTVNKKSTDNKNTHEQNVKEIAENFFKKFNEFKNLMNTMSNKSGEKYACLLTKSNLHNKGVQENNKLSKSGSKKRKERKTSKTQAYKRTQLERNKGYIKNLYSQNITDHEINLLSKGLKFIPTPLTKKQHIRRQLLQDFEQFARRMRLKYIFHGQNNKPHPYHVKSNWIPQVQPSAALESYLEEVKLQRAEIKLSQPKNNLSSKEREALKSLKRNKHLNVKKADKGSCVVIMDTENKINEGQILLDNSKHYRPLDEPMVKETQYKVKQLIQELHENKNIDDMTKKFTSLHQKHRSPKARDHCFNGRDKSIYQHSTGRGDQNYMQSICYSLQR</sequence>
<organism evidence="2 3">
    <name type="scientific">Porites lobata</name>
    <dbReference type="NCBI Taxonomy" id="104759"/>
    <lineage>
        <taxon>Eukaryota</taxon>
        <taxon>Metazoa</taxon>
        <taxon>Cnidaria</taxon>
        <taxon>Anthozoa</taxon>
        <taxon>Hexacorallia</taxon>
        <taxon>Scleractinia</taxon>
        <taxon>Fungiina</taxon>
        <taxon>Poritidae</taxon>
        <taxon>Porites</taxon>
    </lineage>
</organism>
<reference evidence="2 3" key="1">
    <citation type="submission" date="2022-05" db="EMBL/GenBank/DDBJ databases">
        <authorList>
            <consortium name="Genoscope - CEA"/>
            <person name="William W."/>
        </authorList>
    </citation>
    <scope>NUCLEOTIDE SEQUENCE [LARGE SCALE GENOMIC DNA]</scope>
</reference>
<feature type="region of interest" description="Disordered" evidence="1">
    <location>
        <begin position="54"/>
        <end position="79"/>
    </location>
</feature>
<gene>
    <name evidence="2" type="ORF">PLOB_00026544</name>
</gene>
<feature type="compositionally biased region" description="Basic residues" evidence="1">
    <location>
        <begin position="136"/>
        <end position="146"/>
    </location>
</feature>
<name>A0ABN8RUU7_9CNID</name>
<evidence type="ECO:0000256" key="1">
    <source>
        <dbReference type="SAM" id="MobiDB-lite"/>
    </source>
</evidence>
<dbReference type="EMBL" id="CALNXK010000318">
    <property type="protein sequence ID" value="CAH3182278.1"/>
    <property type="molecule type" value="Genomic_DNA"/>
</dbReference>